<accession>A0A1X6PE43</accession>
<feature type="region of interest" description="Disordered" evidence="1">
    <location>
        <begin position="448"/>
        <end position="467"/>
    </location>
</feature>
<feature type="compositionally biased region" description="Pro residues" evidence="1">
    <location>
        <begin position="119"/>
        <end position="131"/>
    </location>
</feature>
<feature type="compositionally biased region" description="Low complexity" evidence="1">
    <location>
        <begin position="340"/>
        <end position="351"/>
    </location>
</feature>
<dbReference type="AlphaFoldDB" id="A0A1X6PE43"/>
<keyword evidence="3" id="KW-1185">Reference proteome</keyword>
<feature type="compositionally biased region" description="Basic residues" evidence="1">
    <location>
        <begin position="135"/>
        <end position="151"/>
    </location>
</feature>
<evidence type="ECO:0000256" key="1">
    <source>
        <dbReference type="SAM" id="MobiDB-lite"/>
    </source>
</evidence>
<feature type="region of interest" description="Disordered" evidence="1">
    <location>
        <begin position="114"/>
        <end position="167"/>
    </location>
</feature>
<evidence type="ECO:0000313" key="2">
    <source>
        <dbReference type="EMBL" id="OSX79026.1"/>
    </source>
</evidence>
<gene>
    <name evidence="2" type="ORF">BU14_0091s0006</name>
</gene>
<protein>
    <recommendedName>
        <fullName evidence="4">Sulfotransferase domain-containing protein</fullName>
    </recommendedName>
</protein>
<sequence length="467" mass="47559">MGQASRDAADAAGGGKGARRRRAPPRSRFASAARGSGGRRSSRPVPAAPRRRRAAAAAAKPPVAPAPIVCSALPLTESPSPGRRSPRFCFYLRLASLCRARTACLHPPRAAWPTAGRGAPPPGAPPPPPPDRPPHARPARRRRCRRRRRRPLVWGGRPPGGGGGAAPAAAHAAATGFWARRHLFFAVSSGRSGTHFLSALLRTAASPPLVATHEPAPQMGGPTLRTVLYTPGGRAGSLSARAAAKVGAMARALAGTRPDVGYAETSHQFVVTWADAVLGALADAAASVTVIVLERPVADVAASQARLGWFGPRHSGWGVWYYDPARVTPAERALPPPPGSAAAAADPQAPAPTTAAGAAAAWAVPPGGPRPPAAVLVDYNLDVAARGRALVAAIRARHAAGAWPRVRVVHVDVGGLARVEGGRAALNRLGVVPDEGRLAALYAGTAGGGGTATSGLRKRRGGGGGGV</sequence>
<reference evidence="2 3" key="1">
    <citation type="submission" date="2017-03" db="EMBL/GenBank/DDBJ databases">
        <title>WGS assembly of Porphyra umbilicalis.</title>
        <authorList>
            <person name="Brawley S.H."/>
            <person name="Blouin N.A."/>
            <person name="Ficko-Blean E."/>
            <person name="Wheeler G.L."/>
            <person name="Lohr M."/>
            <person name="Goodson H.V."/>
            <person name="Jenkins J.W."/>
            <person name="Blaby-Haas C.E."/>
            <person name="Helliwell K.E."/>
            <person name="Chan C."/>
            <person name="Marriage T."/>
            <person name="Bhattacharya D."/>
            <person name="Klein A.S."/>
            <person name="Badis Y."/>
            <person name="Brodie J."/>
            <person name="Cao Y."/>
            <person name="Collen J."/>
            <person name="Dittami S.M."/>
            <person name="Gachon C.M."/>
            <person name="Green B.R."/>
            <person name="Karpowicz S."/>
            <person name="Kim J.W."/>
            <person name="Kudahl U."/>
            <person name="Lin S."/>
            <person name="Michel G."/>
            <person name="Mittag M."/>
            <person name="Olson B.J."/>
            <person name="Pangilinan J."/>
            <person name="Peng Y."/>
            <person name="Qiu H."/>
            <person name="Shu S."/>
            <person name="Singer J.T."/>
            <person name="Smith A.G."/>
            <person name="Sprecher B.N."/>
            <person name="Wagner V."/>
            <person name="Wang W."/>
            <person name="Wang Z.-Y."/>
            <person name="Yan J."/>
            <person name="Yarish C."/>
            <person name="Zoeuner-Riek S."/>
            <person name="Zhuang Y."/>
            <person name="Zou Y."/>
            <person name="Lindquist E.A."/>
            <person name="Grimwood J."/>
            <person name="Barry K."/>
            <person name="Rokhsar D.S."/>
            <person name="Schmutz J."/>
            <person name="Stiller J.W."/>
            <person name="Grossman A.R."/>
            <person name="Prochnik S.E."/>
        </authorList>
    </citation>
    <scope>NUCLEOTIDE SEQUENCE [LARGE SCALE GENOMIC DNA]</scope>
    <source>
        <strain evidence="2">4086291</strain>
    </source>
</reference>
<evidence type="ECO:0008006" key="4">
    <source>
        <dbReference type="Google" id="ProtNLM"/>
    </source>
</evidence>
<evidence type="ECO:0000313" key="3">
    <source>
        <dbReference type="Proteomes" id="UP000218209"/>
    </source>
</evidence>
<feature type="region of interest" description="Disordered" evidence="1">
    <location>
        <begin position="332"/>
        <end position="351"/>
    </location>
</feature>
<dbReference type="Proteomes" id="UP000218209">
    <property type="component" value="Unassembled WGS sequence"/>
</dbReference>
<feature type="region of interest" description="Disordered" evidence="1">
    <location>
        <begin position="1"/>
        <end position="63"/>
    </location>
</feature>
<name>A0A1X6PE43_PORUM</name>
<organism evidence="2 3">
    <name type="scientific">Porphyra umbilicalis</name>
    <name type="common">Purple laver</name>
    <name type="synonym">Red alga</name>
    <dbReference type="NCBI Taxonomy" id="2786"/>
    <lineage>
        <taxon>Eukaryota</taxon>
        <taxon>Rhodophyta</taxon>
        <taxon>Bangiophyceae</taxon>
        <taxon>Bangiales</taxon>
        <taxon>Bangiaceae</taxon>
        <taxon>Porphyra</taxon>
    </lineage>
</organism>
<proteinExistence type="predicted"/>
<dbReference type="EMBL" id="KV918799">
    <property type="protein sequence ID" value="OSX79026.1"/>
    <property type="molecule type" value="Genomic_DNA"/>
</dbReference>